<dbReference type="EMBL" id="REGN01006857">
    <property type="protein sequence ID" value="RNA08097.1"/>
    <property type="molecule type" value="Genomic_DNA"/>
</dbReference>
<evidence type="ECO:0000313" key="2">
    <source>
        <dbReference type="Proteomes" id="UP000276133"/>
    </source>
</evidence>
<dbReference type="AlphaFoldDB" id="A0A3M7Q9G3"/>
<protein>
    <submittedName>
        <fullName evidence="1">Uncharacterized protein</fullName>
    </submittedName>
</protein>
<sequence>MILVIQTRIAEAIFWAAFSTLKNEKKHIYRQVHKIDRLTFLLQQIFYSLIQDNQYHQVYNKPLYDNKFQTVKNREFFYLIAITHNGSKVIVKIKKDVSLTLGPLEGISHKTNCSHQEIHLF</sequence>
<keyword evidence="2" id="KW-1185">Reference proteome</keyword>
<comment type="caution">
    <text evidence="1">The sequence shown here is derived from an EMBL/GenBank/DDBJ whole genome shotgun (WGS) entry which is preliminary data.</text>
</comment>
<organism evidence="1 2">
    <name type="scientific">Brachionus plicatilis</name>
    <name type="common">Marine rotifer</name>
    <name type="synonym">Brachionus muelleri</name>
    <dbReference type="NCBI Taxonomy" id="10195"/>
    <lineage>
        <taxon>Eukaryota</taxon>
        <taxon>Metazoa</taxon>
        <taxon>Spiralia</taxon>
        <taxon>Gnathifera</taxon>
        <taxon>Rotifera</taxon>
        <taxon>Eurotatoria</taxon>
        <taxon>Monogononta</taxon>
        <taxon>Pseudotrocha</taxon>
        <taxon>Ploima</taxon>
        <taxon>Brachionidae</taxon>
        <taxon>Brachionus</taxon>
    </lineage>
</organism>
<name>A0A3M7Q9G3_BRAPC</name>
<gene>
    <name evidence="1" type="ORF">BpHYR1_024898</name>
</gene>
<accession>A0A3M7Q9G3</accession>
<dbReference type="Proteomes" id="UP000276133">
    <property type="component" value="Unassembled WGS sequence"/>
</dbReference>
<evidence type="ECO:0000313" key="1">
    <source>
        <dbReference type="EMBL" id="RNA08097.1"/>
    </source>
</evidence>
<reference evidence="1 2" key="1">
    <citation type="journal article" date="2018" name="Sci. Rep.">
        <title>Genomic signatures of local adaptation to the degree of environmental predictability in rotifers.</title>
        <authorList>
            <person name="Franch-Gras L."/>
            <person name="Hahn C."/>
            <person name="Garcia-Roger E.M."/>
            <person name="Carmona M.J."/>
            <person name="Serra M."/>
            <person name="Gomez A."/>
        </authorList>
    </citation>
    <scope>NUCLEOTIDE SEQUENCE [LARGE SCALE GENOMIC DNA]</scope>
    <source>
        <strain evidence="1">HYR1</strain>
    </source>
</reference>
<proteinExistence type="predicted"/>